<evidence type="ECO:0000313" key="1">
    <source>
        <dbReference type="EnsemblProtists" id="Phyra81090"/>
    </source>
</evidence>
<protein>
    <submittedName>
        <fullName evidence="1">Uncharacterized protein</fullName>
    </submittedName>
</protein>
<name>H3GUY2_PHYRM</name>
<dbReference type="HOGENOM" id="CLU_1196905_0_0_1"/>
<dbReference type="Proteomes" id="UP000005238">
    <property type="component" value="Unassembled WGS sequence"/>
</dbReference>
<dbReference type="eggNOG" id="ENOG502SREU">
    <property type="taxonomic scope" value="Eukaryota"/>
</dbReference>
<dbReference type="STRING" id="164328.H3GUY2"/>
<dbReference type="InParanoid" id="H3GUY2"/>
<dbReference type="VEuPathDB" id="FungiDB:KRP23_4913"/>
<organism evidence="1 2">
    <name type="scientific">Phytophthora ramorum</name>
    <name type="common">Sudden oak death agent</name>
    <dbReference type="NCBI Taxonomy" id="164328"/>
    <lineage>
        <taxon>Eukaryota</taxon>
        <taxon>Sar</taxon>
        <taxon>Stramenopiles</taxon>
        <taxon>Oomycota</taxon>
        <taxon>Peronosporomycetes</taxon>
        <taxon>Peronosporales</taxon>
        <taxon>Peronosporaceae</taxon>
        <taxon>Phytophthora</taxon>
    </lineage>
</organism>
<reference evidence="2" key="1">
    <citation type="journal article" date="2006" name="Science">
        <title>Phytophthora genome sequences uncover evolutionary origins and mechanisms of pathogenesis.</title>
        <authorList>
            <person name="Tyler B.M."/>
            <person name="Tripathy S."/>
            <person name="Zhang X."/>
            <person name="Dehal P."/>
            <person name="Jiang R.H."/>
            <person name="Aerts A."/>
            <person name="Arredondo F.D."/>
            <person name="Baxter L."/>
            <person name="Bensasson D."/>
            <person name="Beynon J.L."/>
            <person name="Chapman J."/>
            <person name="Damasceno C.M."/>
            <person name="Dorrance A.E."/>
            <person name="Dou D."/>
            <person name="Dickerman A.W."/>
            <person name="Dubchak I.L."/>
            <person name="Garbelotto M."/>
            <person name="Gijzen M."/>
            <person name="Gordon S.G."/>
            <person name="Govers F."/>
            <person name="Grunwald N.J."/>
            <person name="Huang W."/>
            <person name="Ivors K.L."/>
            <person name="Jones R.W."/>
            <person name="Kamoun S."/>
            <person name="Krampis K."/>
            <person name="Lamour K.H."/>
            <person name="Lee M.K."/>
            <person name="McDonald W.H."/>
            <person name="Medina M."/>
            <person name="Meijer H.J."/>
            <person name="Nordberg E.K."/>
            <person name="Maclean D.J."/>
            <person name="Ospina-Giraldo M.D."/>
            <person name="Morris P.F."/>
            <person name="Phuntumart V."/>
            <person name="Putnam N.H."/>
            <person name="Rash S."/>
            <person name="Rose J.K."/>
            <person name="Sakihama Y."/>
            <person name="Salamov A.A."/>
            <person name="Savidor A."/>
            <person name="Scheuring C.F."/>
            <person name="Smith B.M."/>
            <person name="Sobral B.W."/>
            <person name="Terry A."/>
            <person name="Torto-Alalibo T.A."/>
            <person name="Win J."/>
            <person name="Xu Z."/>
            <person name="Zhang H."/>
            <person name="Grigoriev I.V."/>
            <person name="Rokhsar D.S."/>
            <person name="Boore J.L."/>
        </authorList>
    </citation>
    <scope>NUCLEOTIDE SEQUENCE [LARGE SCALE GENOMIC DNA]</scope>
    <source>
        <strain evidence="2">Pr102</strain>
    </source>
</reference>
<proteinExistence type="predicted"/>
<dbReference type="AlphaFoldDB" id="H3GUY2"/>
<sequence>MHELLRQAPPEAGVVDLLKRLRAHICHEPRGDFQRVLPVYERLLSPRDDTGISVQGELLEIRAKLLGCGEDADVVDVVDRMDQVVERCMEIEKKQLNAETAVPVEEVMRLLVALAGGDDGETFVLEDPMRTTDGESIMFSDATKKRIGDRIRMNDAMLLQRSRGIFNKPPVPLEESRLFSPDLFNAFGNGIPCQHSSLWCPAAGVAAAGDGGFLNMVPFKQQWYLKTTAQSN</sequence>
<dbReference type="EnsemblProtists" id="Phyra81090">
    <property type="protein sequence ID" value="Phyra81090"/>
    <property type="gene ID" value="Phyra81090"/>
</dbReference>
<evidence type="ECO:0000313" key="2">
    <source>
        <dbReference type="Proteomes" id="UP000005238"/>
    </source>
</evidence>
<accession>H3GUY2</accession>
<reference evidence="1" key="2">
    <citation type="submission" date="2015-06" db="UniProtKB">
        <authorList>
            <consortium name="EnsemblProtists"/>
        </authorList>
    </citation>
    <scope>IDENTIFICATION</scope>
    <source>
        <strain evidence="1">Pr102</strain>
    </source>
</reference>
<dbReference type="VEuPathDB" id="FungiDB:KRP22_4826"/>
<dbReference type="OMA" id="HICHEPR"/>
<keyword evidence="2" id="KW-1185">Reference proteome</keyword>
<dbReference type="EMBL" id="DS566053">
    <property type="status" value="NOT_ANNOTATED_CDS"/>
    <property type="molecule type" value="Genomic_DNA"/>
</dbReference>